<organism evidence="7 8">
    <name type="scientific">Meripilus lineatus</name>
    <dbReference type="NCBI Taxonomy" id="2056292"/>
    <lineage>
        <taxon>Eukaryota</taxon>
        <taxon>Fungi</taxon>
        <taxon>Dikarya</taxon>
        <taxon>Basidiomycota</taxon>
        <taxon>Agaricomycotina</taxon>
        <taxon>Agaricomycetes</taxon>
        <taxon>Polyporales</taxon>
        <taxon>Meripilaceae</taxon>
        <taxon>Meripilus</taxon>
    </lineage>
</organism>
<feature type="domain" description="ABC transmembrane type-1" evidence="6">
    <location>
        <begin position="1"/>
        <end position="88"/>
    </location>
</feature>
<dbReference type="SUPFAM" id="SSF161098">
    <property type="entry name" value="MetI-like"/>
    <property type="match status" value="1"/>
</dbReference>
<dbReference type="GO" id="GO:0055085">
    <property type="term" value="P:transmembrane transport"/>
    <property type="evidence" value="ECO:0007669"/>
    <property type="project" value="InterPro"/>
</dbReference>
<evidence type="ECO:0000256" key="1">
    <source>
        <dbReference type="ARBA" id="ARBA00004141"/>
    </source>
</evidence>
<evidence type="ECO:0000313" key="7">
    <source>
        <dbReference type="EMBL" id="KAJ3473080.1"/>
    </source>
</evidence>
<reference evidence="7" key="1">
    <citation type="submission" date="2022-07" db="EMBL/GenBank/DDBJ databases">
        <title>Genome Sequence of Physisporinus lineatus.</title>
        <authorList>
            <person name="Buettner E."/>
        </authorList>
    </citation>
    <scope>NUCLEOTIDE SEQUENCE</scope>
    <source>
        <strain evidence="7">VT162</strain>
    </source>
</reference>
<dbReference type="Proteomes" id="UP001212997">
    <property type="component" value="Unassembled WGS sequence"/>
</dbReference>
<dbReference type="PANTHER" id="PTHR30614:SF42">
    <property type="entry name" value="GLUTAMATE_ASPARTATE IMPORT PERMEASE PROTEIN GLTJ"/>
    <property type="match status" value="1"/>
</dbReference>
<dbReference type="Pfam" id="PF00528">
    <property type="entry name" value="BPD_transp_1"/>
    <property type="match status" value="1"/>
</dbReference>
<keyword evidence="8" id="KW-1185">Reference proteome</keyword>
<gene>
    <name evidence="7" type="ORF">NLI96_g13143</name>
</gene>
<evidence type="ECO:0000313" key="8">
    <source>
        <dbReference type="Proteomes" id="UP001212997"/>
    </source>
</evidence>
<dbReference type="Gene3D" id="1.10.3720.10">
    <property type="entry name" value="MetI-like"/>
    <property type="match status" value="1"/>
</dbReference>
<protein>
    <recommendedName>
        <fullName evidence="6">ABC transmembrane type-1 domain-containing protein</fullName>
    </recommendedName>
</protein>
<dbReference type="EMBL" id="JANAWD010001577">
    <property type="protein sequence ID" value="KAJ3473080.1"/>
    <property type="molecule type" value="Genomic_DNA"/>
</dbReference>
<evidence type="ECO:0000259" key="6">
    <source>
        <dbReference type="Pfam" id="PF00528"/>
    </source>
</evidence>
<comment type="caution">
    <text evidence="7">The sequence shown here is derived from an EMBL/GenBank/DDBJ whole genome shotgun (WGS) entry which is preliminary data.</text>
</comment>
<dbReference type="GO" id="GO:0005886">
    <property type="term" value="C:plasma membrane"/>
    <property type="evidence" value="ECO:0007669"/>
    <property type="project" value="TreeGrafter"/>
</dbReference>
<dbReference type="PANTHER" id="PTHR30614">
    <property type="entry name" value="MEMBRANE COMPONENT OF AMINO ACID ABC TRANSPORTER"/>
    <property type="match status" value="1"/>
</dbReference>
<evidence type="ECO:0000256" key="3">
    <source>
        <dbReference type="ARBA" id="ARBA00022989"/>
    </source>
</evidence>
<comment type="subcellular location">
    <subcellularLocation>
        <location evidence="1">Membrane</location>
        <topology evidence="1">Multi-pass membrane protein</topology>
    </subcellularLocation>
</comment>
<name>A0AAD5UPY6_9APHY</name>
<sequence>MSTFQSYHLVLIPQALRITVPTLTSEALGLLKNTSVALTIGLLELTAQAQQINEYTFKTFGAFGSATIVYLVTALLVYQAAAFIERFVEIPGSSTTAARG</sequence>
<evidence type="ECO:0000256" key="5">
    <source>
        <dbReference type="SAM" id="Phobius"/>
    </source>
</evidence>
<dbReference type="GO" id="GO:0006865">
    <property type="term" value="P:amino acid transport"/>
    <property type="evidence" value="ECO:0007669"/>
    <property type="project" value="TreeGrafter"/>
</dbReference>
<evidence type="ECO:0000256" key="4">
    <source>
        <dbReference type="ARBA" id="ARBA00023136"/>
    </source>
</evidence>
<dbReference type="InterPro" id="IPR000515">
    <property type="entry name" value="MetI-like"/>
</dbReference>
<keyword evidence="3 5" id="KW-1133">Transmembrane helix</keyword>
<accession>A0AAD5UPY6</accession>
<proteinExistence type="predicted"/>
<dbReference type="InterPro" id="IPR035906">
    <property type="entry name" value="MetI-like_sf"/>
</dbReference>
<dbReference type="AlphaFoldDB" id="A0AAD5UPY6"/>
<keyword evidence="2 5" id="KW-0812">Transmembrane</keyword>
<evidence type="ECO:0000256" key="2">
    <source>
        <dbReference type="ARBA" id="ARBA00022692"/>
    </source>
</evidence>
<feature type="transmembrane region" description="Helical" evidence="5">
    <location>
        <begin position="60"/>
        <end position="78"/>
    </location>
</feature>
<keyword evidence="4 5" id="KW-0472">Membrane</keyword>
<dbReference type="InterPro" id="IPR043429">
    <property type="entry name" value="ArtM/GltK/GlnP/TcyL/YhdX-like"/>
</dbReference>